<dbReference type="Proteomes" id="UP000612585">
    <property type="component" value="Unassembled WGS sequence"/>
</dbReference>
<protein>
    <submittedName>
        <fullName evidence="1">Uncharacterized protein</fullName>
    </submittedName>
</protein>
<gene>
    <name evidence="1" type="ORF">Vau01_095250</name>
</gene>
<organism evidence="1 2">
    <name type="scientific">Virgisporangium aurantiacum</name>
    <dbReference type="NCBI Taxonomy" id="175570"/>
    <lineage>
        <taxon>Bacteria</taxon>
        <taxon>Bacillati</taxon>
        <taxon>Actinomycetota</taxon>
        <taxon>Actinomycetes</taxon>
        <taxon>Micromonosporales</taxon>
        <taxon>Micromonosporaceae</taxon>
        <taxon>Virgisporangium</taxon>
    </lineage>
</organism>
<keyword evidence="2" id="KW-1185">Reference proteome</keyword>
<name>A0A8J3ZDK1_9ACTN</name>
<proteinExistence type="predicted"/>
<dbReference type="EMBL" id="BOPG01000072">
    <property type="protein sequence ID" value="GIJ62009.1"/>
    <property type="molecule type" value="Genomic_DNA"/>
</dbReference>
<comment type="caution">
    <text evidence="1">The sequence shown here is derived from an EMBL/GenBank/DDBJ whole genome shotgun (WGS) entry which is preliminary data.</text>
</comment>
<dbReference type="RefSeq" id="WP_204007345.1">
    <property type="nucleotide sequence ID" value="NZ_BOPG01000072.1"/>
</dbReference>
<dbReference type="AlphaFoldDB" id="A0A8J3ZDK1"/>
<dbReference type="Gene3D" id="2.60.270.50">
    <property type="match status" value="1"/>
</dbReference>
<evidence type="ECO:0000313" key="2">
    <source>
        <dbReference type="Proteomes" id="UP000612585"/>
    </source>
</evidence>
<accession>A0A8J3ZDK1</accession>
<evidence type="ECO:0000313" key="1">
    <source>
        <dbReference type="EMBL" id="GIJ62009.1"/>
    </source>
</evidence>
<sequence>MSIVAIVGAVTAAKEFVQGIETVGKFLDGARSCVITVKNRTDQRLEIVSEGHDSGGYAVPPDQYVEANTFQVFGHQDNGFMTGSIGNILYRVGPQVQFDERFYIRWANPFIGPNAVATSTYRLAEMPPPLPELPPLLTAVTSDVYEAFARGGSGEVAAQMNFELYRRE</sequence>
<reference evidence="1" key="1">
    <citation type="submission" date="2021-01" db="EMBL/GenBank/DDBJ databases">
        <title>Whole genome shotgun sequence of Virgisporangium aurantiacum NBRC 16421.</title>
        <authorList>
            <person name="Komaki H."/>
            <person name="Tamura T."/>
        </authorList>
    </citation>
    <scope>NUCLEOTIDE SEQUENCE</scope>
    <source>
        <strain evidence="1">NBRC 16421</strain>
    </source>
</reference>